<feature type="compositionally biased region" description="Polar residues" evidence="1">
    <location>
        <begin position="611"/>
        <end position="621"/>
    </location>
</feature>
<feature type="region of interest" description="Disordered" evidence="1">
    <location>
        <begin position="592"/>
        <end position="684"/>
    </location>
</feature>
<evidence type="ECO:0000313" key="2">
    <source>
        <dbReference type="EMBL" id="RSH84933.1"/>
    </source>
</evidence>
<feature type="compositionally biased region" description="Acidic residues" evidence="1">
    <location>
        <begin position="448"/>
        <end position="457"/>
    </location>
</feature>
<evidence type="ECO:0000256" key="1">
    <source>
        <dbReference type="SAM" id="MobiDB-lite"/>
    </source>
</evidence>
<sequence>MTVPPLLSCVKQDDYPVDTWGALSFSHANVFDADQIPPHEVRSFAVELQDQVLRRCEEEKDLDWGISSLFILAKFTEGPHKMRFNGTLAHRDSGQRHSIRQHSDPAGTQSADEVKGRIRPDCPLSVKCAHCVFRHLSVLATAEYKSFAVHRTLINEYETRVHEAKFRLLKDIIEGKTRVECTASSQYTPTASTPTPLNTSVMDVRDRNRTKWQDVLSTVAVLNLPTQRAFVPRCAPPQNIAVTTVDWETIQLSEEKEETIATAVFYQDALEKTRVGLAQEVCYLSQTAELCGGNFGVAVIGHKFARMVAIQPNRIAIEYGTKEDSGPTMVTNLRHFFRINRELYDCLPHTFIEVRNGPTALQIIKDDGQDNLNLENKAINQDALQRYLNLFAAAQLSIGHRALSDHLVNGQYTPGGPLHHELYSLATVEFEEEKETAVLVATARGDKDEDSEEDSDDSTVSSPDLHTPHRKDGNDEGGAPGGWGAGTSKDNGYQGPGGAGGGHNGGDETEERNNSPHYDDYDGPIDCEACDPDAPDLEDMVEVLETIGMELILVSLAFMDELLVEMATATAYFAAETKAEVTVGPNRKSMVIATDRADKIPRRKGRGSDESAASHQSTTSEPQPPSAGSSGTTASSASLQTPEKGDVRTNMDGAGSSPTRQSGNSKVADADTLAGHDSARMLDM</sequence>
<organism evidence="2 3">
    <name type="scientific">Apiotrichum porosum</name>
    <dbReference type="NCBI Taxonomy" id="105984"/>
    <lineage>
        <taxon>Eukaryota</taxon>
        <taxon>Fungi</taxon>
        <taxon>Dikarya</taxon>
        <taxon>Basidiomycota</taxon>
        <taxon>Agaricomycotina</taxon>
        <taxon>Tremellomycetes</taxon>
        <taxon>Trichosporonales</taxon>
        <taxon>Trichosporonaceae</taxon>
        <taxon>Apiotrichum</taxon>
    </lineage>
</organism>
<evidence type="ECO:0000313" key="3">
    <source>
        <dbReference type="Proteomes" id="UP000279236"/>
    </source>
</evidence>
<dbReference type="Proteomes" id="UP000279236">
    <property type="component" value="Unassembled WGS sequence"/>
</dbReference>
<feature type="region of interest" description="Disordered" evidence="1">
    <location>
        <begin position="442"/>
        <end position="523"/>
    </location>
</feature>
<dbReference type="GeneID" id="39591023"/>
<feature type="compositionally biased region" description="Basic and acidic residues" evidence="1">
    <location>
        <begin position="511"/>
        <end position="520"/>
    </location>
</feature>
<comment type="caution">
    <text evidence="2">The sequence shown here is derived from an EMBL/GenBank/DDBJ whole genome shotgun (WGS) entry which is preliminary data.</text>
</comment>
<reference evidence="2 3" key="1">
    <citation type="submission" date="2018-11" db="EMBL/GenBank/DDBJ databases">
        <title>Genome sequence of Apiotrichum porosum DSM 27194.</title>
        <authorList>
            <person name="Aliyu H."/>
            <person name="Gorte O."/>
            <person name="Ochsenreither K."/>
        </authorList>
    </citation>
    <scope>NUCLEOTIDE SEQUENCE [LARGE SCALE GENOMIC DNA]</scope>
    <source>
        <strain evidence="2 3">DSM 27194</strain>
    </source>
</reference>
<feature type="compositionally biased region" description="Low complexity" evidence="1">
    <location>
        <begin position="626"/>
        <end position="638"/>
    </location>
</feature>
<gene>
    <name evidence="2" type="ORF">EHS24_006480</name>
</gene>
<dbReference type="RefSeq" id="XP_028478381.1">
    <property type="nucleotide sequence ID" value="XM_028621929.1"/>
</dbReference>
<dbReference type="AlphaFoldDB" id="A0A427Y1M4"/>
<feature type="compositionally biased region" description="Gly residues" evidence="1">
    <location>
        <begin position="476"/>
        <end position="485"/>
    </location>
</feature>
<feature type="compositionally biased region" description="Gly residues" evidence="1">
    <location>
        <begin position="494"/>
        <end position="504"/>
    </location>
</feature>
<keyword evidence="3" id="KW-1185">Reference proteome</keyword>
<feature type="compositionally biased region" description="Polar residues" evidence="1">
    <location>
        <begin position="656"/>
        <end position="665"/>
    </location>
</feature>
<name>A0A427Y1M4_9TREE</name>
<feature type="region of interest" description="Disordered" evidence="1">
    <location>
        <begin position="91"/>
        <end position="114"/>
    </location>
</feature>
<dbReference type="EMBL" id="RSCE01000003">
    <property type="protein sequence ID" value="RSH84933.1"/>
    <property type="molecule type" value="Genomic_DNA"/>
</dbReference>
<proteinExistence type="predicted"/>
<protein>
    <submittedName>
        <fullName evidence="2">Uncharacterized protein</fullName>
    </submittedName>
</protein>
<accession>A0A427Y1M4</accession>